<dbReference type="SMART" id="SM01127">
    <property type="entry name" value="DDHD"/>
    <property type="match status" value="1"/>
</dbReference>
<name>A0A177U6C2_9BASI</name>
<dbReference type="AlphaFoldDB" id="A0A177U6C2"/>
<evidence type="ECO:0000313" key="6">
    <source>
        <dbReference type="Proteomes" id="UP000836402"/>
    </source>
</evidence>
<dbReference type="GO" id="GO:0046872">
    <property type="term" value="F:metal ion binding"/>
    <property type="evidence" value="ECO:0007669"/>
    <property type="project" value="InterPro"/>
</dbReference>
<dbReference type="GO" id="GO:0004620">
    <property type="term" value="F:phospholipase activity"/>
    <property type="evidence" value="ECO:0007669"/>
    <property type="project" value="TreeGrafter"/>
</dbReference>
<protein>
    <recommendedName>
        <fullName evidence="2">DDHD domain-containing protein</fullName>
    </recommendedName>
</protein>
<feature type="region of interest" description="Disordered" evidence="1">
    <location>
        <begin position="806"/>
        <end position="882"/>
    </location>
</feature>
<dbReference type="GO" id="GO:0005737">
    <property type="term" value="C:cytoplasm"/>
    <property type="evidence" value="ECO:0007669"/>
    <property type="project" value="TreeGrafter"/>
</dbReference>
<dbReference type="InterPro" id="IPR058055">
    <property type="entry name" value="PA-PLA1"/>
</dbReference>
<dbReference type="EMBL" id="CAJHJG010005714">
    <property type="protein sequence ID" value="CAD6952051.1"/>
    <property type="molecule type" value="Genomic_DNA"/>
</dbReference>
<reference evidence="3" key="3">
    <citation type="submission" date="2020-10" db="EMBL/GenBank/DDBJ databases">
        <authorList>
            <person name="Sedaghatjoo S."/>
        </authorList>
    </citation>
    <scope>NUCLEOTIDE SEQUENCE</scope>
    <source>
        <strain evidence="3">AZH3</strain>
    </source>
</reference>
<feature type="compositionally biased region" description="Basic and acidic residues" evidence="1">
    <location>
        <begin position="115"/>
        <end position="155"/>
    </location>
</feature>
<dbReference type="PANTHER" id="PTHR23509:SF6">
    <property type="entry name" value="PHOSPHOLIPASE C1020.13C-RELATED"/>
    <property type="match status" value="1"/>
</dbReference>
<keyword evidence="6" id="KW-1185">Reference proteome</keyword>
<feature type="compositionally biased region" description="Low complexity" evidence="1">
    <location>
        <begin position="356"/>
        <end position="369"/>
    </location>
</feature>
<dbReference type="PANTHER" id="PTHR23509">
    <property type="entry name" value="PA-PL1 PHOSPHOLIPASE FAMILY"/>
    <property type="match status" value="1"/>
</dbReference>
<comment type="caution">
    <text evidence="4">The sequence shown here is derived from an EMBL/GenBank/DDBJ whole genome shotgun (WGS) entry which is preliminary data.</text>
</comment>
<feature type="region of interest" description="Disordered" evidence="1">
    <location>
        <begin position="86"/>
        <end position="159"/>
    </location>
</feature>
<evidence type="ECO:0000256" key="1">
    <source>
        <dbReference type="SAM" id="MobiDB-lite"/>
    </source>
</evidence>
<evidence type="ECO:0000313" key="3">
    <source>
        <dbReference type="EMBL" id="CAD6952051.1"/>
    </source>
</evidence>
<dbReference type="InterPro" id="IPR004177">
    <property type="entry name" value="DDHD_dom"/>
</dbReference>
<feature type="compositionally biased region" description="Low complexity" evidence="1">
    <location>
        <begin position="329"/>
        <end position="344"/>
    </location>
</feature>
<evidence type="ECO:0000313" key="5">
    <source>
        <dbReference type="Proteomes" id="UP000077671"/>
    </source>
</evidence>
<feature type="domain" description="DDHD" evidence="2">
    <location>
        <begin position="645"/>
        <end position="941"/>
    </location>
</feature>
<dbReference type="EMBL" id="LWDD02001040">
    <property type="protein sequence ID" value="KAE8253244.1"/>
    <property type="molecule type" value="Genomic_DNA"/>
</dbReference>
<feature type="compositionally biased region" description="Basic and acidic residues" evidence="1">
    <location>
        <begin position="857"/>
        <end position="882"/>
    </location>
</feature>
<dbReference type="Proteomes" id="UP000077671">
    <property type="component" value="Unassembled WGS sequence"/>
</dbReference>
<evidence type="ECO:0000313" key="4">
    <source>
        <dbReference type="EMBL" id="KAE8253244.1"/>
    </source>
</evidence>
<feature type="region of interest" description="Disordered" evidence="1">
    <location>
        <begin position="411"/>
        <end position="447"/>
    </location>
</feature>
<reference evidence="4" key="2">
    <citation type="journal article" date="2019" name="IMA Fungus">
        <title>Genome sequencing and comparison of five Tilletia species to identify candidate genes for the detection of regulated species infecting wheat.</title>
        <authorList>
            <person name="Nguyen H.D.T."/>
            <person name="Sultana T."/>
            <person name="Kesanakurti P."/>
            <person name="Hambleton S."/>
        </authorList>
    </citation>
    <scope>NUCLEOTIDE SEQUENCE</scope>
    <source>
        <strain evidence="4">DAOMC 238032</strain>
    </source>
</reference>
<dbReference type="Proteomes" id="UP000836402">
    <property type="component" value="Unassembled WGS sequence"/>
</dbReference>
<organism evidence="4 5">
    <name type="scientific">Tilletia caries</name>
    <name type="common">wheat bunt fungus</name>
    <dbReference type="NCBI Taxonomy" id="13290"/>
    <lineage>
        <taxon>Eukaryota</taxon>
        <taxon>Fungi</taxon>
        <taxon>Dikarya</taxon>
        <taxon>Basidiomycota</taxon>
        <taxon>Ustilaginomycotina</taxon>
        <taxon>Exobasidiomycetes</taxon>
        <taxon>Tilletiales</taxon>
        <taxon>Tilletiaceae</taxon>
        <taxon>Tilletia</taxon>
    </lineage>
</organism>
<dbReference type="Pfam" id="PF02862">
    <property type="entry name" value="DDHD"/>
    <property type="match status" value="1"/>
</dbReference>
<sequence length="955" mass="105284">MTSRIPKVPKAMVNKIDSALHARRVAFLRQVSVPSLEARAPALVHRWLHTSGNGKEWSAFGATDSKALEVGWQEIVNDEELRQAVEEATRDREEKEKAKAAEVKDAASKGQKASASKDDSNDDSKEGSNDDLKDDQDSSKRGPHEAVPHEFKLDPPDPFTDLPPWRVPVGEDHLYEVDLRSQKLYPVFWKQGKASRVMRGTWFQESSKLSPLSTELAEELENYYQELQPWLPSYADELKSAVTIGADAEDKLKRPLKGVNGYVIMLGPHVARIYTQDFTARLAKSVFTAWSGEHSGGQLVIRGFEYAKKALQANVDDSKNQKDAKQQKSKSGLPQRSPSSSGSSTPAKKRPTQGDASPSSSSKPTETSASLELLRSITAKMGSMPNKASNDADSAFKEREAALSGMLSSGLEDAAKGGDADPTQEGGTTGAEISEENEADELHREAKDAERPVDLVLILHGIGQKYAAETNPSLDFTIAVNQFRDLVQKQAKATPPATVGGGGFSQMLDGRRIQFLPVMWRAALEDFDPEPAHEHDDELDNHFALDDVFGDRNSIPIVRKLISGVLLDIPLYLSRHRTEIIRRVIREANRMYRLFCQRNPGFESRGGRTHWIAHSLGAALAFDILSQQPTYVPLLKDIPDNDNHLHFNVGTLILAGSPAALFVWLAKSQLIARKGRKGSTGGDDCVDKKEVYLGCLAVDRIANVFSLSDPVGTRLTPCVGSEYASTLKTISLTQATNAILRSLPGGLDTPMPNNSGFFGSWGRFSVSSTNNRSLDETADMAEDLFGDDKQRRDAAADDRSASWFARLSTRKQKRPSSAGSNSTVGPDDWERVRRTSTAAENRPSLEGLKDVDEDSEEKDKSRGAREEKDGQKDDRRSKDVEFDKERGRRRVIALNQLGTLDFTIPIASSLLSNQYLDMLYSHASYWQLPSFADAVLAFVFASDETLAAARTHLFK</sequence>
<evidence type="ECO:0000259" key="2">
    <source>
        <dbReference type="PROSITE" id="PS51043"/>
    </source>
</evidence>
<feature type="compositionally biased region" description="Polar residues" evidence="1">
    <location>
        <begin position="815"/>
        <end position="824"/>
    </location>
</feature>
<gene>
    <name evidence="4" type="ORF">A4X03_0g5950</name>
    <name evidence="3" type="ORF">JKIAZH3_G5059</name>
</gene>
<accession>A0A177U6C2</accession>
<feature type="compositionally biased region" description="Basic and acidic residues" evidence="1">
    <location>
        <begin position="86"/>
        <end position="107"/>
    </location>
</feature>
<feature type="compositionally biased region" description="Basic and acidic residues" evidence="1">
    <location>
        <begin position="316"/>
        <end position="326"/>
    </location>
</feature>
<proteinExistence type="predicted"/>
<reference evidence="4" key="1">
    <citation type="submission" date="2016-04" db="EMBL/GenBank/DDBJ databases">
        <authorList>
            <person name="Nguyen H.D."/>
            <person name="Kesanakurti P."/>
            <person name="Cullis J."/>
            <person name="Levesque C.A."/>
            <person name="Hambleton S."/>
        </authorList>
    </citation>
    <scope>NUCLEOTIDE SEQUENCE</scope>
    <source>
        <strain evidence="4">DAOMC 238032</strain>
    </source>
</reference>
<dbReference type="PROSITE" id="PS51043">
    <property type="entry name" value="DDHD"/>
    <property type="match status" value="1"/>
</dbReference>
<feature type="region of interest" description="Disordered" evidence="1">
    <location>
        <begin position="315"/>
        <end position="369"/>
    </location>
</feature>